<accession>A0A8J4UWM8</accession>
<dbReference type="OrthoDB" id="17764at2759"/>
<evidence type="ECO:0000313" key="3">
    <source>
        <dbReference type="EMBL" id="KAF2077686.1"/>
    </source>
</evidence>
<feature type="region of interest" description="Disordered" evidence="1">
    <location>
        <begin position="226"/>
        <end position="345"/>
    </location>
</feature>
<feature type="compositionally biased region" description="Polar residues" evidence="1">
    <location>
        <begin position="283"/>
        <end position="305"/>
    </location>
</feature>
<feature type="compositionally biased region" description="Low complexity" evidence="1">
    <location>
        <begin position="226"/>
        <end position="245"/>
    </location>
</feature>
<feature type="region of interest" description="Disordered" evidence="1">
    <location>
        <begin position="882"/>
        <end position="917"/>
    </location>
</feature>
<feature type="region of interest" description="Disordered" evidence="1">
    <location>
        <begin position="1547"/>
        <end position="1570"/>
    </location>
</feature>
<sequence>MTSISPTNILLGEVYGLISHLKSNSRWSSSSYGYQSTILPENPILKSLKNLTNTLHNATDFNHLDTCVFLDPFLAVIKSNETSGPITGAALTSVGKFLNMFINDESNNIHKAIKNIAESAAHCKFEATDARSDEVVLMKILQVLALCVKNDGGIYLHNELVYEITSTCYHMADQARSSELLKKSAESFIQEIVSVLYTRYSTQTLPPTPPPLPPVVNNNNITITTTTTTTTTTTSIEENTNGNGTAEVDFSPNNDLFFSNLPSNEETSSSTTSSSTTIETPTKGTSSPKVEIISTSPPTTKNSVLSPPPNKGGSSKSNTPTLSPTSSNRHNNNSSNSNNLKLSSQSSYMINPRGVRFDTNNQNEKPYDSTVLTKLFKFFTNNLSPSNDQEISTKLLNLNLINNIIQIRGVYLEEIPEIMEIIQQDLFKYLLLNLQLKVLPIYSLTIRIFFNLFISLKRTLKSQFEEFFNVLMNSISDNKAHYELQELALEGLRDFCKLPHTMVDLFINYDCEMHCSNLFENLCKFLYKNSFPISGPLTSFHILSLENLLSVMQSIDDRRFRAATAPSPTDYLAKKETKRQFIIAAEHFNRRPKDAIEYIMTNRLYPDITHETLATDPDLYYETIARFLLDTPKLNKLTVGEFLGKRDTLSTNVLDKYIRSFDLVNTEVIINFRHFLESFRIPGDSNVIALIFERFSQLIFELRPENFESPDKIYLFLYAALMLHTSIFNPSIKVSERLNYTKFKSMLHKELADEVIDITYKTITKEEMVVEEDIVPGLVDRSNWHNILKRAKRVGDYVSLNTNDYDRDIFSIVLNLVIPAISKVFEKVETESLCQRILDGFHLCAQVSANYNIHEVIDSLMSSLCNNTTLIDNDISPAPAPAANGLTSSTQSSSTPLVSTAQNTPPAPVTPQLSQSSSSSAQNHEFIFIGDNKAQLATIATFEIAIKYSHLLNDSWKYIIAIICKLNKLDLLPNIFELVDFSANSLVDNSKNNNLTNKKGDSSSTITTTSTTTSNSTTTTRSSTSSTFLRWLVSEEYEVYQDKDREKAKTCIENCHMADLFLETKSLPINSLEQLLNSLYYITNPLKNNNSANSSNTNNDTTASTTTTNLYYGLNIKQELFCFDLLTHIIVFNQQRLDAIWSGYYKNIESIINLFEQQQQPNNGNNNSNSSNKTMIPLVEKTILSLMYILIRLIDHPQVYNSLLSVAALLLRVGSVLDRIAEKVSISLYQLIQEKIEFISTTPDAWEPIISIIAVLSGNHKSANRSCDAFALMIKHPNSLTDKTSEYSLEPIKYFINSKGIPNSVVIKAMELLYYIFTRISTIMQLPTANTHTYVQQTDTSMPATINEKIQKRKMDDKIALSWKKFWLPILTTFSSLCLDSRADVRNNAMTLLQKSILSSSLGILPPQRWVDCFVDVVFPLLNDLKDSSRDFEDTRLRASALLSKVFLQNLSSIIKCDQFTTIWSEILSLLNIYMGLSELLSESVPESLKNMLLVMNNVGVFKPPHPSDPALVVELTEQELEFTTKLWDLTWTSIDSFCPKIRDDILSRVDPQPPTPPVTSPPIISNNNDNTAVAADQQEQQETPVSENNNNETIDLLSLKVNATSIADSQTSVIIDLPPPTNQ</sequence>
<protein>
    <recommendedName>
        <fullName evidence="2">SEC7 domain-containing protein</fullName>
    </recommendedName>
</protein>
<dbReference type="Pfam" id="PF01369">
    <property type="entry name" value="Sec7"/>
    <property type="match status" value="1"/>
</dbReference>
<feature type="compositionally biased region" description="Low complexity" evidence="1">
    <location>
        <begin position="311"/>
        <end position="345"/>
    </location>
</feature>
<dbReference type="InterPro" id="IPR032691">
    <property type="entry name" value="Mon2/Sec7/BIG1-like_HUS"/>
</dbReference>
<dbReference type="SMART" id="SM00222">
    <property type="entry name" value="Sec7"/>
    <property type="match status" value="1"/>
</dbReference>
<dbReference type="Pfam" id="PF23325">
    <property type="entry name" value="TPR_28"/>
    <property type="match status" value="1"/>
</dbReference>
<evidence type="ECO:0000256" key="1">
    <source>
        <dbReference type="SAM" id="MobiDB-lite"/>
    </source>
</evidence>
<dbReference type="InterPro" id="IPR056604">
    <property type="entry name" value="GBF1-like_TPR"/>
</dbReference>
<evidence type="ECO:0000259" key="2">
    <source>
        <dbReference type="PROSITE" id="PS50190"/>
    </source>
</evidence>
<dbReference type="InterPro" id="IPR035999">
    <property type="entry name" value="Sec7_dom_sf"/>
</dbReference>
<evidence type="ECO:0000313" key="4">
    <source>
        <dbReference type="Proteomes" id="UP000695562"/>
    </source>
</evidence>
<dbReference type="EMBL" id="AJWJ01000022">
    <property type="protein sequence ID" value="KAF2077686.1"/>
    <property type="molecule type" value="Genomic_DNA"/>
</dbReference>
<feature type="compositionally biased region" description="Low complexity" evidence="1">
    <location>
        <begin position="887"/>
        <end position="900"/>
    </location>
</feature>
<dbReference type="Pfam" id="PF12783">
    <property type="entry name" value="Sec7-like_HUS"/>
    <property type="match status" value="1"/>
</dbReference>
<keyword evidence="4" id="KW-1185">Reference proteome</keyword>
<feature type="domain" description="SEC7" evidence="2">
    <location>
        <begin position="570"/>
        <end position="773"/>
    </location>
</feature>
<feature type="compositionally biased region" description="Low complexity" evidence="1">
    <location>
        <begin position="1002"/>
        <end position="1021"/>
    </location>
</feature>
<gene>
    <name evidence="3" type="ORF">CYY_001002</name>
</gene>
<dbReference type="GO" id="GO:0032012">
    <property type="term" value="P:regulation of ARF protein signal transduction"/>
    <property type="evidence" value="ECO:0007669"/>
    <property type="project" value="InterPro"/>
</dbReference>
<dbReference type="SUPFAM" id="SSF48371">
    <property type="entry name" value="ARM repeat"/>
    <property type="match status" value="1"/>
</dbReference>
<dbReference type="PANTHER" id="PTHR10663:SF388">
    <property type="entry name" value="GOLGI-SPECIFIC BREFELDIN A-RESISTANCE GUANINE NUCLEOTIDE EXCHANGE FACTOR 1"/>
    <property type="match status" value="1"/>
</dbReference>
<organism evidence="3 4">
    <name type="scientific">Polysphondylium violaceum</name>
    <dbReference type="NCBI Taxonomy" id="133409"/>
    <lineage>
        <taxon>Eukaryota</taxon>
        <taxon>Amoebozoa</taxon>
        <taxon>Evosea</taxon>
        <taxon>Eumycetozoa</taxon>
        <taxon>Dictyostelia</taxon>
        <taxon>Dictyosteliales</taxon>
        <taxon>Dictyosteliaceae</taxon>
        <taxon>Polysphondylium</taxon>
    </lineage>
</organism>
<feature type="compositionally biased region" description="Polar residues" evidence="1">
    <location>
        <begin position="251"/>
        <end position="262"/>
    </location>
</feature>
<dbReference type="GO" id="GO:0005085">
    <property type="term" value="F:guanyl-nucleotide exchange factor activity"/>
    <property type="evidence" value="ECO:0007669"/>
    <property type="project" value="InterPro"/>
</dbReference>
<dbReference type="GO" id="GO:0005737">
    <property type="term" value="C:cytoplasm"/>
    <property type="evidence" value="ECO:0007669"/>
    <property type="project" value="UniProtKB-ARBA"/>
</dbReference>
<dbReference type="InterPro" id="IPR000904">
    <property type="entry name" value="Sec7_dom"/>
</dbReference>
<reference evidence="3" key="1">
    <citation type="submission" date="2020-01" db="EMBL/GenBank/DDBJ databases">
        <title>Development of genomics and gene disruption for Polysphondylium violaceum indicates a role for the polyketide synthase stlB in stalk morphogenesis.</title>
        <authorList>
            <person name="Narita B."/>
            <person name="Kawabe Y."/>
            <person name="Kin K."/>
            <person name="Saito T."/>
            <person name="Gibbs R."/>
            <person name="Kuspa A."/>
            <person name="Muzny D."/>
            <person name="Queller D."/>
            <person name="Richards S."/>
            <person name="Strassman J."/>
            <person name="Sucgang R."/>
            <person name="Worley K."/>
            <person name="Schaap P."/>
        </authorList>
    </citation>
    <scope>NUCLEOTIDE SEQUENCE</scope>
    <source>
        <strain evidence="3">QSvi11</strain>
    </source>
</reference>
<dbReference type="InterPro" id="IPR016024">
    <property type="entry name" value="ARM-type_fold"/>
</dbReference>
<feature type="compositionally biased region" description="Pro residues" evidence="1">
    <location>
        <begin position="1552"/>
        <end position="1561"/>
    </location>
</feature>
<dbReference type="InterPro" id="IPR023394">
    <property type="entry name" value="Sec7_C_sf"/>
</dbReference>
<dbReference type="Gene3D" id="1.10.220.20">
    <property type="match status" value="1"/>
</dbReference>
<feature type="compositionally biased region" description="Low complexity" evidence="1">
    <location>
        <begin position="263"/>
        <end position="282"/>
    </location>
</feature>
<feature type="region of interest" description="Disordered" evidence="1">
    <location>
        <begin position="990"/>
        <end position="1021"/>
    </location>
</feature>
<dbReference type="PANTHER" id="PTHR10663">
    <property type="entry name" value="GUANYL-NUCLEOTIDE EXCHANGE FACTOR"/>
    <property type="match status" value="1"/>
</dbReference>
<name>A0A8J4UWM8_9MYCE</name>
<proteinExistence type="predicted"/>
<dbReference type="Gene3D" id="1.10.1000.11">
    <property type="entry name" value="Arf Nucleotide-binding Site Opener,domain 2"/>
    <property type="match status" value="1"/>
</dbReference>
<dbReference type="SUPFAM" id="SSF48425">
    <property type="entry name" value="Sec7 domain"/>
    <property type="match status" value="1"/>
</dbReference>
<comment type="caution">
    <text evidence="3">The sequence shown here is derived from an EMBL/GenBank/DDBJ whole genome shotgun (WGS) entry which is preliminary data.</text>
</comment>
<dbReference type="Proteomes" id="UP000695562">
    <property type="component" value="Unassembled WGS sequence"/>
</dbReference>
<dbReference type="PROSITE" id="PS50190">
    <property type="entry name" value="SEC7"/>
    <property type="match status" value="1"/>
</dbReference>
<dbReference type="GO" id="GO:0016192">
    <property type="term" value="P:vesicle-mediated transport"/>
    <property type="evidence" value="ECO:0007669"/>
    <property type="project" value="UniProtKB-ARBA"/>
</dbReference>
<dbReference type="GO" id="GO:0012505">
    <property type="term" value="C:endomembrane system"/>
    <property type="evidence" value="ECO:0007669"/>
    <property type="project" value="UniProtKB-ARBA"/>
</dbReference>